<accession>A0A0V1PU85</accession>
<reference evidence="3 4" key="1">
    <citation type="submission" date="2015-11" db="EMBL/GenBank/DDBJ databases">
        <title>The genome of Debaryomyces fabryi.</title>
        <authorList>
            <person name="Tafer H."/>
            <person name="Lopandic K."/>
        </authorList>
    </citation>
    <scope>NUCLEOTIDE SEQUENCE [LARGE SCALE GENOMIC DNA]</scope>
    <source>
        <strain evidence="3 4">CBS 789</strain>
    </source>
</reference>
<dbReference type="GO" id="GO:0031204">
    <property type="term" value="P:post-translational protein targeting to membrane, translocation"/>
    <property type="evidence" value="ECO:0007669"/>
    <property type="project" value="InterPro"/>
</dbReference>
<comment type="caution">
    <text evidence="3">The sequence shown here is derived from an EMBL/GenBank/DDBJ whole genome shotgun (WGS) entry which is preliminary data.</text>
</comment>
<evidence type="ECO:0000256" key="2">
    <source>
        <dbReference type="SAM" id="Phobius"/>
    </source>
</evidence>
<dbReference type="InterPro" id="IPR018624">
    <property type="entry name" value="Sec66"/>
</dbReference>
<dbReference type="PANTHER" id="PTHR28229:SF1">
    <property type="entry name" value="TRANSLOCATION PROTEIN SEC66"/>
    <property type="match status" value="1"/>
</dbReference>
<keyword evidence="2" id="KW-0472">Membrane</keyword>
<protein>
    <recommendedName>
        <fullName evidence="5">Translocation protein SEC66</fullName>
    </recommendedName>
</protein>
<keyword evidence="2" id="KW-0812">Transmembrane</keyword>
<dbReference type="GO" id="GO:0031207">
    <property type="term" value="C:Sec62/Sec63 complex"/>
    <property type="evidence" value="ECO:0007669"/>
    <property type="project" value="InterPro"/>
</dbReference>
<evidence type="ECO:0000313" key="3">
    <source>
        <dbReference type="EMBL" id="KRZ99827.1"/>
    </source>
</evidence>
<gene>
    <name evidence="3" type="ORF">AC631_04423</name>
</gene>
<dbReference type="RefSeq" id="XP_015465930.1">
    <property type="nucleotide sequence ID" value="XM_015613252.1"/>
</dbReference>
<name>A0A0V1PU85_9ASCO</name>
<dbReference type="EMBL" id="LMYN01000118">
    <property type="protein sequence ID" value="KRZ99827.1"/>
    <property type="molecule type" value="Genomic_DNA"/>
</dbReference>
<feature type="compositionally biased region" description="Basic and acidic residues" evidence="1">
    <location>
        <begin position="200"/>
        <end position="215"/>
    </location>
</feature>
<feature type="compositionally biased region" description="Basic residues" evidence="1">
    <location>
        <begin position="252"/>
        <end position="262"/>
    </location>
</feature>
<sequence length="262" mass="30101">MDEQETTQEQIKISIYTPLIYVGVLLTCFIAFSIIYRRKKLNKLTKVEPIFSENHTLNLYLFLKQQYNNPEATAETKPHTKVMKAALLRRGVEAIRRSLKLKENEPIFNKLYQDGLIGDDVFKNFQIQAKFQEIELKEIVQECETYKKGWVQQFFPVAQEICFNEALRRRLNSMDERSKSLSDMWQYYVEKSESNVAEAVDEKSSATKTAKEKNKSASQSGANTPEKVLSDSDAEAVSESQNDGDNKTSENKKKKSGKGKKT</sequence>
<evidence type="ECO:0000256" key="1">
    <source>
        <dbReference type="SAM" id="MobiDB-lite"/>
    </source>
</evidence>
<dbReference type="Pfam" id="PF09802">
    <property type="entry name" value="Sec66"/>
    <property type="match status" value="1"/>
</dbReference>
<proteinExistence type="predicted"/>
<dbReference type="GeneID" id="26841432"/>
<feature type="transmembrane region" description="Helical" evidence="2">
    <location>
        <begin position="15"/>
        <end position="36"/>
    </location>
</feature>
<organism evidence="3 4">
    <name type="scientific">Debaryomyces fabryi</name>
    <dbReference type="NCBI Taxonomy" id="58627"/>
    <lineage>
        <taxon>Eukaryota</taxon>
        <taxon>Fungi</taxon>
        <taxon>Dikarya</taxon>
        <taxon>Ascomycota</taxon>
        <taxon>Saccharomycotina</taxon>
        <taxon>Pichiomycetes</taxon>
        <taxon>Debaryomycetaceae</taxon>
        <taxon>Debaryomyces</taxon>
    </lineage>
</organism>
<dbReference type="Proteomes" id="UP000054251">
    <property type="component" value="Unassembled WGS sequence"/>
</dbReference>
<dbReference type="AlphaFoldDB" id="A0A0V1PU85"/>
<feature type="region of interest" description="Disordered" evidence="1">
    <location>
        <begin position="198"/>
        <end position="262"/>
    </location>
</feature>
<evidence type="ECO:0000313" key="4">
    <source>
        <dbReference type="Proteomes" id="UP000054251"/>
    </source>
</evidence>
<dbReference type="OrthoDB" id="73168at2759"/>
<dbReference type="PANTHER" id="PTHR28229">
    <property type="entry name" value="TRANSLOCATION PROTEIN SEC66"/>
    <property type="match status" value="1"/>
</dbReference>
<keyword evidence="4" id="KW-1185">Reference proteome</keyword>
<evidence type="ECO:0008006" key="5">
    <source>
        <dbReference type="Google" id="ProtNLM"/>
    </source>
</evidence>
<keyword evidence="2" id="KW-1133">Transmembrane helix</keyword>